<sequence length="352" mass="38710">MSAQSQVLFLGGTGYLGSAVLSRFLALETKHQFTVLTRSEEKAKLIDQIRPGQVKAVQGTHQDLDLIEKLASENDITFNCADSDDLDLTKAVLKGMAKRKNATGHRPILIHTSGTGTLIDDARGAYPSETIYSDLRANPTGKPPVLFLDSLPPTAFHRNVDLEIIEADKQALIRAFIILPSTIYGINKTELAEKGVGNPQSQQVPNLIKASIDRGRAGMVGNGQNIWPNVHINDTSELFVKVYEYSVSGKKGNHGTSGYYFAESGEYTQFALAQTIGRVLVNMKIAQDTEPTTFSQEEVDKYYNGSYYAGTNSRCRADHSRSIGWRPKKTAGDFFASVEEEVQQTLARSKKD</sequence>
<dbReference type="GO" id="GO:0004029">
    <property type="term" value="F:aldehyde dehydrogenase (NAD+) activity"/>
    <property type="evidence" value="ECO:0007669"/>
    <property type="project" value="TreeGrafter"/>
</dbReference>
<dbReference type="EMBL" id="JABELV010000291">
    <property type="protein sequence ID" value="KAG7527433.1"/>
    <property type="molecule type" value="Genomic_DNA"/>
</dbReference>
<dbReference type="Pfam" id="PF13460">
    <property type="entry name" value="NAD_binding_10"/>
    <property type="match status" value="1"/>
</dbReference>
<dbReference type="Proteomes" id="UP000812966">
    <property type="component" value="Unassembled WGS sequence"/>
</dbReference>
<evidence type="ECO:0000313" key="3">
    <source>
        <dbReference type="Proteomes" id="UP000812966"/>
    </source>
</evidence>
<name>A0A8K0JF98_9TREE</name>
<evidence type="ECO:0000259" key="1">
    <source>
        <dbReference type="Pfam" id="PF13460"/>
    </source>
</evidence>
<dbReference type="PANTHER" id="PTHR48079">
    <property type="entry name" value="PROTEIN YEEZ"/>
    <property type="match status" value="1"/>
</dbReference>
<dbReference type="InterPro" id="IPR016040">
    <property type="entry name" value="NAD(P)-bd_dom"/>
</dbReference>
<accession>A0A8K0JF98</accession>
<evidence type="ECO:0000313" key="2">
    <source>
        <dbReference type="EMBL" id="KAG7527433.1"/>
    </source>
</evidence>
<dbReference type="PANTHER" id="PTHR48079:SF6">
    <property type="entry name" value="NAD(P)-BINDING DOMAIN-CONTAINING PROTEIN-RELATED"/>
    <property type="match status" value="1"/>
</dbReference>
<dbReference type="SUPFAM" id="SSF51735">
    <property type="entry name" value="NAD(P)-binding Rossmann-fold domains"/>
    <property type="match status" value="1"/>
</dbReference>
<gene>
    <name evidence="2" type="ORF">FFLO_06944</name>
</gene>
<dbReference type="InterPro" id="IPR051783">
    <property type="entry name" value="NAD(P)-dependent_oxidoreduct"/>
</dbReference>
<dbReference type="Gene3D" id="3.40.50.720">
    <property type="entry name" value="NAD(P)-binding Rossmann-like Domain"/>
    <property type="match status" value="1"/>
</dbReference>
<protein>
    <recommendedName>
        <fullName evidence="1">NAD(P)-binding domain-containing protein</fullName>
    </recommendedName>
</protein>
<dbReference type="OrthoDB" id="10262413at2759"/>
<feature type="domain" description="NAD(P)-binding" evidence="1">
    <location>
        <begin position="11"/>
        <end position="132"/>
    </location>
</feature>
<reference evidence="2" key="1">
    <citation type="submission" date="2020-04" db="EMBL/GenBank/DDBJ databases">
        <title>Analysis of mating type loci in Filobasidium floriforme.</title>
        <authorList>
            <person name="Nowrousian M."/>
        </authorList>
    </citation>
    <scope>NUCLEOTIDE SEQUENCE</scope>
    <source>
        <strain evidence="2">CBS 6242</strain>
    </source>
</reference>
<dbReference type="AlphaFoldDB" id="A0A8K0JF98"/>
<proteinExistence type="predicted"/>
<organism evidence="2 3">
    <name type="scientific">Filobasidium floriforme</name>
    <dbReference type="NCBI Taxonomy" id="5210"/>
    <lineage>
        <taxon>Eukaryota</taxon>
        <taxon>Fungi</taxon>
        <taxon>Dikarya</taxon>
        <taxon>Basidiomycota</taxon>
        <taxon>Agaricomycotina</taxon>
        <taxon>Tremellomycetes</taxon>
        <taxon>Filobasidiales</taxon>
        <taxon>Filobasidiaceae</taxon>
        <taxon>Filobasidium</taxon>
    </lineage>
</organism>
<dbReference type="InterPro" id="IPR036291">
    <property type="entry name" value="NAD(P)-bd_dom_sf"/>
</dbReference>
<comment type="caution">
    <text evidence="2">The sequence shown here is derived from an EMBL/GenBank/DDBJ whole genome shotgun (WGS) entry which is preliminary data.</text>
</comment>
<keyword evidence="3" id="KW-1185">Reference proteome</keyword>
<dbReference type="GO" id="GO:0005737">
    <property type="term" value="C:cytoplasm"/>
    <property type="evidence" value="ECO:0007669"/>
    <property type="project" value="TreeGrafter"/>
</dbReference>